<dbReference type="GO" id="GO:0003723">
    <property type="term" value="F:RNA binding"/>
    <property type="evidence" value="ECO:0007669"/>
    <property type="project" value="InterPro"/>
</dbReference>
<dbReference type="NCBIfam" id="TIGR01868">
    <property type="entry name" value="casD_Cas5e"/>
    <property type="match status" value="1"/>
</dbReference>
<dbReference type="GO" id="GO:0051607">
    <property type="term" value="P:defense response to virus"/>
    <property type="evidence" value="ECO:0007669"/>
    <property type="project" value="UniProtKB-KW"/>
</dbReference>
<reference evidence="3" key="1">
    <citation type="submission" date="2017-04" db="EMBL/GenBank/DDBJ databases">
        <title>Function of individual gut microbiota members based on whole genome sequencing of pure cultures obtained from chicken caecum.</title>
        <authorList>
            <person name="Medvecky M."/>
            <person name="Cejkova D."/>
            <person name="Polansky O."/>
            <person name="Karasova D."/>
            <person name="Kubasova T."/>
            <person name="Cizek A."/>
            <person name="Rychlik I."/>
        </authorList>
    </citation>
    <scope>NUCLEOTIDE SEQUENCE [LARGE SCALE GENOMIC DNA]</scope>
    <source>
        <strain evidence="3">An180</strain>
    </source>
</reference>
<dbReference type="GO" id="GO:0043571">
    <property type="term" value="P:maintenance of CRISPR repeat elements"/>
    <property type="evidence" value="ECO:0007669"/>
    <property type="project" value="InterPro"/>
</dbReference>
<proteinExistence type="predicted"/>
<dbReference type="EMBL" id="NFKK01000016">
    <property type="protein sequence ID" value="OUP51860.1"/>
    <property type="molecule type" value="Genomic_DNA"/>
</dbReference>
<dbReference type="CDD" id="cd09756">
    <property type="entry name" value="Cas5_I-E"/>
    <property type="match status" value="1"/>
</dbReference>
<dbReference type="Gene3D" id="3.30.70.2660">
    <property type="match status" value="1"/>
</dbReference>
<protein>
    <submittedName>
        <fullName evidence="2">Type I-E CRISPR-associated protein Cas5/CasD</fullName>
    </submittedName>
</protein>
<organism evidence="2 3">
    <name type="scientific">Butyricicoccus pullicaecorum</name>
    <dbReference type="NCBI Taxonomy" id="501571"/>
    <lineage>
        <taxon>Bacteria</taxon>
        <taxon>Bacillati</taxon>
        <taxon>Bacillota</taxon>
        <taxon>Clostridia</taxon>
        <taxon>Eubacteriales</taxon>
        <taxon>Butyricicoccaceae</taxon>
        <taxon>Butyricicoccus</taxon>
    </lineage>
</organism>
<gene>
    <name evidence="2" type="ORF">B5F17_11470</name>
</gene>
<comment type="caution">
    <text evidence="2">The sequence shown here is derived from an EMBL/GenBank/DDBJ whole genome shotgun (WGS) entry which is preliminary data.</text>
</comment>
<dbReference type="NCBIfam" id="TIGR02593">
    <property type="entry name" value="CRISPR_cas5"/>
    <property type="match status" value="1"/>
</dbReference>
<dbReference type="AlphaFoldDB" id="A0A1Y4L7L9"/>
<sequence>MSSSGCGFALCMRPSHRRVKQRCARHFLNCSNRSPTRWREAAMMEKTLLILRLEGALQSWGDHSKWDTRDSGDFPSKSGIVGLLSCALGLERENPEIAELSANLHMAVRADRPGIRMLDFHTVRSNPLYNAEGKPRSSNTVVSHRWYLQDASFLVVLDLPEIWQERVIKALQHPAWPIYLGRKSCVPSRPVLEEATTAYTDLMDAIRRYPVCKRDGDDTAPQSLSYECEIAASGTASYTRSDERISGGRDFALRSVYRGVVTMEVQDVSDKN</sequence>
<dbReference type="InterPro" id="IPR021124">
    <property type="entry name" value="CRISPR-assoc_prot_Cas5"/>
</dbReference>
<evidence type="ECO:0000256" key="1">
    <source>
        <dbReference type="ARBA" id="ARBA00023118"/>
    </source>
</evidence>
<dbReference type="InterPro" id="IPR013422">
    <property type="entry name" value="CRISPR-assoc_prot_Cas5_N"/>
</dbReference>
<keyword evidence="1" id="KW-0051">Antiviral defense</keyword>
<evidence type="ECO:0000313" key="3">
    <source>
        <dbReference type="Proteomes" id="UP000195897"/>
    </source>
</evidence>
<dbReference type="Proteomes" id="UP000195897">
    <property type="component" value="Unassembled WGS sequence"/>
</dbReference>
<dbReference type="InterPro" id="IPR010147">
    <property type="entry name" value="CRISPR-assoc_prot_CasD"/>
</dbReference>
<accession>A0A1Y4L7L9</accession>
<dbReference type="Pfam" id="PF09704">
    <property type="entry name" value="Cas_Cas5d"/>
    <property type="match status" value="1"/>
</dbReference>
<evidence type="ECO:0000313" key="2">
    <source>
        <dbReference type="EMBL" id="OUP51860.1"/>
    </source>
</evidence>
<name>A0A1Y4L7L9_9FIRM</name>